<accession>A0A653C2A6</accession>
<dbReference type="AlphaFoldDB" id="A0A653C2A6"/>
<name>A0A653C2A6_CALMS</name>
<dbReference type="Pfam" id="PF12937">
    <property type="entry name" value="F-box-like"/>
    <property type="match status" value="1"/>
</dbReference>
<dbReference type="SMART" id="SM00256">
    <property type="entry name" value="FBOX"/>
    <property type="match status" value="1"/>
</dbReference>
<dbReference type="InterPro" id="IPR001810">
    <property type="entry name" value="F-box_dom"/>
</dbReference>
<dbReference type="SUPFAM" id="SSF81383">
    <property type="entry name" value="F-box domain"/>
    <property type="match status" value="1"/>
</dbReference>
<evidence type="ECO:0000313" key="3">
    <source>
        <dbReference type="EMBL" id="VEN41885.1"/>
    </source>
</evidence>
<dbReference type="Proteomes" id="UP000410492">
    <property type="component" value="Unassembled WGS sequence"/>
</dbReference>
<feature type="domain" description="F-box" evidence="2">
    <location>
        <begin position="90"/>
        <end position="136"/>
    </location>
</feature>
<evidence type="ECO:0000259" key="2">
    <source>
        <dbReference type="PROSITE" id="PS50181"/>
    </source>
</evidence>
<proteinExistence type="predicted"/>
<dbReference type="OrthoDB" id="3219396at2759"/>
<evidence type="ECO:0000256" key="1">
    <source>
        <dbReference type="SAM" id="MobiDB-lite"/>
    </source>
</evidence>
<gene>
    <name evidence="3" type="ORF">CALMAC_LOCUS5555</name>
</gene>
<evidence type="ECO:0000313" key="4">
    <source>
        <dbReference type="Proteomes" id="UP000410492"/>
    </source>
</evidence>
<dbReference type="EMBL" id="CAACVG010006807">
    <property type="protein sequence ID" value="VEN41885.1"/>
    <property type="molecule type" value="Genomic_DNA"/>
</dbReference>
<feature type="region of interest" description="Disordered" evidence="1">
    <location>
        <begin position="178"/>
        <end position="202"/>
    </location>
</feature>
<dbReference type="InterPro" id="IPR036047">
    <property type="entry name" value="F-box-like_dom_sf"/>
</dbReference>
<reference evidence="3 4" key="1">
    <citation type="submission" date="2019-01" db="EMBL/GenBank/DDBJ databases">
        <authorList>
            <person name="Sayadi A."/>
        </authorList>
    </citation>
    <scope>NUCLEOTIDE SEQUENCE [LARGE SCALE GENOMIC DNA]</scope>
</reference>
<feature type="compositionally biased region" description="Polar residues" evidence="1">
    <location>
        <begin position="178"/>
        <end position="190"/>
    </location>
</feature>
<dbReference type="Gene3D" id="1.20.1280.50">
    <property type="match status" value="1"/>
</dbReference>
<dbReference type="PROSITE" id="PS50181">
    <property type="entry name" value="FBOX"/>
    <property type="match status" value="1"/>
</dbReference>
<organism evidence="3 4">
    <name type="scientific">Callosobruchus maculatus</name>
    <name type="common">Southern cowpea weevil</name>
    <name type="synonym">Pulse bruchid</name>
    <dbReference type="NCBI Taxonomy" id="64391"/>
    <lineage>
        <taxon>Eukaryota</taxon>
        <taxon>Metazoa</taxon>
        <taxon>Ecdysozoa</taxon>
        <taxon>Arthropoda</taxon>
        <taxon>Hexapoda</taxon>
        <taxon>Insecta</taxon>
        <taxon>Pterygota</taxon>
        <taxon>Neoptera</taxon>
        <taxon>Endopterygota</taxon>
        <taxon>Coleoptera</taxon>
        <taxon>Polyphaga</taxon>
        <taxon>Cucujiformia</taxon>
        <taxon>Chrysomeloidea</taxon>
        <taxon>Chrysomelidae</taxon>
        <taxon>Bruchinae</taxon>
        <taxon>Bruchini</taxon>
        <taxon>Callosobruchus</taxon>
    </lineage>
</organism>
<keyword evidence="4" id="KW-1185">Reference proteome</keyword>
<protein>
    <recommendedName>
        <fullName evidence="2">F-box domain-containing protein</fullName>
    </recommendedName>
</protein>
<sequence length="349" mass="39790">MTNVSFPKTPILLQLYARAEAPCRDYYGLTITETNLLLHAWKITHGPHAYPRTKFSDIEDFKYDKFLQEDLKNVFGDNVMAYLYDLAYGRRKLGNLPPKAFLNIMRYLTVNDVFRLAQTSKIFHELCNADSVWRLIFMKVLKRSPSPEEKKMARDMGWKEVLRKRLAYIRKVYAERTQSQTKTNPQSVKSAVQLKPARSTPLKAVDQRHVKPAAEKAVVQKPGELPKGKVLEQKPVRLSTGKVIDQKATKAKLTQSEANLAMKDPVKQKRVMLVEGKLDQKASRLPIGKTLEQKSVRPLTGPIVEQKASKTMFTHSEANSAKKTLEHRTEKTASSNKSIMANKKIIQVK</sequence>
<dbReference type="CDD" id="cd22106">
    <property type="entry name" value="F-box_FBXO36"/>
    <property type="match status" value="1"/>
</dbReference>